<accession>A0A1X6N716</accession>
<evidence type="ECO:0000256" key="3">
    <source>
        <dbReference type="ARBA" id="ARBA00010617"/>
    </source>
</evidence>
<dbReference type="GO" id="GO:0016705">
    <property type="term" value="F:oxidoreductase activity, acting on paired donors, with incorporation or reduction of molecular oxygen"/>
    <property type="evidence" value="ECO:0007669"/>
    <property type="project" value="InterPro"/>
</dbReference>
<dbReference type="GO" id="GO:0005506">
    <property type="term" value="F:iron ion binding"/>
    <property type="evidence" value="ECO:0007669"/>
    <property type="project" value="InterPro"/>
</dbReference>
<name>A0A1X6N716_9APHY</name>
<evidence type="ECO:0008006" key="12">
    <source>
        <dbReference type="Google" id="ProtNLM"/>
    </source>
</evidence>
<dbReference type="InterPro" id="IPR050121">
    <property type="entry name" value="Cytochrome_P450_monoxygenase"/>
</dbReference>
<evidence type="ECO:0000256" key="2">
    <source>
        <dbReference type="ARBA" id="ARBA00005179"/>
    </source>
</evidence>
<keyword evidence="8" id="KW-0503">Monooxygenase</keyword>
<keyword evidence="5 9" id="KW-0479">Metal-binding</keyword>
<dbReference type="EMBL" id="KZ110594">
    <property type="protein sequence ID" value="OSX64266.1"/>
    <property type="molecule type" value="Genomic_DNA"/>
</dbReference>
<evidence type="ECO:0000256" key="9">
    <source>
        <dbReference type="PIRSR" id="PIRSR602401-1"/>
    </source>
</evidence>
<sequence length="545" mass="60790">MAVLLDLIRTTSLVGTLWILWRIAKRLLGRSPLDNVPGPASQSFFKGNLGQLFDRHGWDFLYGLGVKYGSVVKINGTFGSKQLFVFDPLALNSVVVKDQYVYEEPEEVLASMHLMLGDGLLATVGERHRRQRKLLNPVFSVAHMRHMIPIFYEITHNLRDAISTRVKDGPKEVDILDWMARTALELVGQAGLGYSFDPLIRDEADSYGEAIKAIVPTMFPLRLVRPLLPISMKMGPRALRRAIVSLLPNQHIRRAKEISDSLDDHSRRIFEEKKLAMAKGDQAVLHQVGEGKDIMSKLMQANLLASEEDKLPEDELLGQMTTFIFAGMDTTSGALARILQLLADHPDVQTKLRAEILEAQGDGEDISYDQLVELPYLEAVCRETLRLYAPVPFLTRTARKDMIMPLSSPIRGVDGNMMNEIHVPAGTGIIIGILASNRNPEIWGPDAAEWKPERWLTPLPDAVSNARVPGVYSHLMTFLGGSRACIGFKFSQLEMKVVLSILLSTFTFAPSEKEVFWNIAGIQYPTVGRTSRKAEMPLKVGLVKA</sequence>
<evidence type="ECO:0000313" key="10">
    <source>
        <dbReference type="EMBL" id="OSX64266.1"/>
    </source>
</evidence>
<organism evidence="10 11">
    <name type="scientific">Postia placenta MAD-698-R-SB12</name>
    <dbReference type="NCBI Taxonomy" id="670580"/>
    <lineage>
        <taxon>Eukaryota</taxon>
        <taxon>Fungi</taxon>
        <taxon>Dikarya</taxon>
        <taxon>Basidiomycota</taxon>
        <taxon>Agaricomycotina</taxon>
        <taxon>Agaricomycetes</taxon>
        <taxon>Polyporales</taxon>
        <taxon>Adustoporiaceae</taxon>
        <taxon>Rhodonia</taxon>
    </lineage>
</organism>
<evidence type="ECO:0000256" key="8">
    <source>
        <dbReference type="ARBA" id="ARBA00023033"/>
    </source>
</evidence>
<dbReference type="GeneID" id="36329720"/>
<dbReference type="GO" id="GO:0004497">
    <property type="term" value="F:monooxygenase activity"/>
    <property type="evidence" value="ECO:0007669"/>
    <property type="project" value="UniProtKB-KW"/>
</dbReference>
<comment type="cofactor">
    <cofactor evidence="1 9">
        <name>heme</name>
        <dbReference type="ChEBI" id="CHEBI:30413"/>
    </cofactor>
</comment>
<evidence type="ECO:0000256" key="7">
    <source>
        <dbReference type="ARBA" id="ARBA00023004"/>
    </source>
</evidence>
<reference evidence="10 11" key="1">
    <citation type="submission" date="2017-04" db="EMBL/GenBank/DDBJ databases">
        <title>Genome Sequence of the Model Brown-Rot Fungus Postia placenta SB12.</title>
        <authorList>
            <consortium name="DOE Joint Genome Institute"/>
            <person name="Gaskell J."/>
            <person name="Kersten P."/>
            <person name="Larrondo L.F."/>
            <person name="Canessa P."/>
            <person name="Martinez D."/>
            <person name="Hibbett D."/>
            <person name="Schmoll M."/>
            <person name="Kubicek C.P."/>
            <person name="Martinez A.T."/>
            <person name="Yadav J."/>
            <person name="Master E."/>
            <person name="Magnuson J.K."/>
            <person name="James T."/>
            <person name="Yaver D."/>
            <person name="Berka R."/>
            <person name="Labutti K."/>
            <person name="Lipzen A."/>
            <person name="Aerts A."/>
            <person name="Barry K."/>
            <person name="Henrissat B."/>
            <person name="Blanchette R."/>
            <person name="Grigoriev I."/>
            <person name="Cullen D."/>
        </authorList>
    </citation>
    <scope>NUCLEOTIDE SEQUENCE [LARGE SCALE GENOMIC DNA]</scope>
    <source>
        <strain evidence="10 11">MAD-698-R-SB12</strain>
    </source>
</reference>
<evidence type="ECO:0000256" key="1">
    <source>
        <dbReference type="ARBA" id="ARBA00001971"/>
    </source>
</evidence>
<comment type="pathway">
    <text evidence="2">Secondary metabolite biosynthesis.</text>
</comment>
<gene>
    <name evidence="10" type="ORF">POSPLADRAFT_1137238</name>
</gene>
<dbReference type="OrthoDB" id="1470350at2759"/>
<evidence type="ECO:0000256" key="4">
    <source>
        <dbReference type="ARBA" id="ARBA00022617"/>
    </source>
</evidence>
<dbReference type="STRING" id="670580.A0A1X6N716"/>
<dbReference type="PANTHER" id="PTHR24305">
    <property type="entry name" value="CYTOCHROME P450"/>
    <property type="match status" value="1"/>
</dbReference>
<feature type="binding site" description="axial binding residue" evidence="9">
    <location>
        <position position="485"/>
    </location>
    <ligand>
        <name>heme</name>
        <dbReference type="ChEBI" id="CHEBI:30413"/>
    </ligand>
    <ligandPart>
        <name>Fe</name>
        <dbReference type="ChEBI" id="CHEBI:18248"/>
    </ligandPart>
</feature>
<dbReference type="InterPro" id="IPR001128">
    <property type="entry name" value="Cyt_P450"/>
</dbReference>
<dbReference type="RefSeq" id="XP_024341060.1">
    <property type="nucleotide sequence ID" value="XM_024484771.1"/>
</dbReference>
<keyword evidence="7 9" id="KW-0408">Iron</keyword>
<dbReference type="SUPFAM" id="SSF48264">
    <property type="entry name" value="Cytochrome P450"/>
    <property type="match status" value="1"/>
</dbReference>
<dbReference type="Gene3D" id="1.10.630.10">
    <property type="entry name" value="Cytochrome P450"/>
    <property type="match status" value="1"/>
</dbReference>
<keyword evidence="11" id="KW-1185">Reference proteome</keyword>
<dbReference type="PRINTS" id="PR00463">
    <property type="entry name" value="EP450I"/>
</dbReference>
<comment type="similarity">
    <text evidence="3">Belongs to the cytochrome P450 family.</text>
</comment>
<dbReference type="GO" id="GO:0020037">
    <property type="term" value="F:heme binding"/>
    <property type="evidence" value="ECO:0007669"/>
    <property type="project" value="InterPro"/>
</dbReference>
<dbReference type="InterPro" id="IPR002401">
    <property type="entry name" value="Cyt_P450_E_grp-I"/>
</dbReference>
<dbReference type="InterPro" id="IPR036396">
    <property type="entry name" value="Cyt_P450_sf"/>
</dbReference>
<keyword evidence="4 9" id="KW-0349">Heme</keyword>
<keyword evidence="6" id="KW-0560">Oxidoreductase</keyword>
<dbReference type="Pfam" id="PF00067">
    <property type="entry name" value="p450"/>
    <property type="match status" value="1"/>
</dbReference>
<dbReference type="AlphaFoldDB" id="A0A1X6N716"/>
<evidence type="ECO:0000256" key="5">
    <source>
        <dbReference type="ARBA" id="ARBA00022723"/>
    </source>
</evidence>
<dbReference type="CDD" id="cd11069">
    <property type="entry name" value="CYP_FUM15-like"/>
    <property type="match status" value="1"/>
</dbReference>
<dbReference type="Proteomes" id="UP000194127">
    <property type="component" value="Unassembled WGS sequence"/>
</dbReference>
<proteinExistence type="inferred from homology"/>
<evidence type="ECO:0000256" key="6">
    <source>
        <dbReference type="ARBA" id="ARBA00023002"/>
    </source>
</evidence>
<dbReference type="PANTHER" id="PTHR24305:SF166">
    <property type="entry name" value="CYTOCHROME P450 12A4, MITOCHONDRIAL-RELATED"/>
    <property type="match status" value="1"/>
</dbReference>
<protein>
    <recommendedName>
        <fullName evidence="12">Cytochrome P450</fullName>
    </recommendedName>
</protein>
<evidence type="ECO:0000313" key="11">
    <source>
        <dbReference type="Proteomes" id="UP000194127"/>
    </source>
</evidence>
<dbReference type="PRINTS" id="PR00385">
    <property type="entry name" value="P450"/>
</dbReference>